<sequence length="1482" mass="160324">MSKSSVASAPKIPASQLPSKSAWSKGPPQSASPRSQSPAPPNSAPAHPTHSRRPSTLGQGIPIKDGVSIPRNNVGATKTGSAVSFGSIDDASAPISSSPAATPAIKASAEGVKSFGSVPATLSQMNGKSSVSASTKPPLSQASSSASISGASTSSSASSAPAAKVDVRKFFMNVSSSPSASPDTSSPSTRPANLPPQSSSSGGPMGTPQFTSFVPMRAPPNSSAAGAPTTPRSPNYPRQQMSNGNGPRPPNNANAPPGPSMQPPMGSPRMASHPHPGQQPNVQPPQMQPPVQMPGWNPYYYPIPGMPHETYMYPPPPWGGYGMPPQQMPPHPQQHPSLQQHHPSQGGPHPMPMSPRNPHPPLQGGPPGTPTPSHASAAPHSPHPLPLSHSSSNSMSGLSSPPPTPSSASMPGSARLNTDARAFVPRPTSKIVIKRDDGSELDLQNFKQSQSHQSTPIAASPITSPPSGLNSPKRAIPIIAPDSKKKREEEAQAKAAALEKERKAKRKQREKPRRRRSEKEEAERKEKEKAEAERKAREKEEAERKAKEEEEERERRRIKAEEEEKARLAEEERLRKEERLKAEAEEKLRKEEEERKKKEEEEEQARLRQEEEEAAAKAKAEEEEALALAQSKADEPEEGELIEDVSSADSPEEKPKPLPGKRRPGPLDLSTVSGKPNIPAPLPSALATARIIDDLGRVPYPEGVRSPKVELNVNAKDGKFRYDRDFLMQFMSICKEKPDNLPPLDAIGLESQTMPYPMVRGGSQRGNRSGAAVARSPSLNVGPGFKPAAGGPFGGGMGHFGATSSKLTSEERYQNANRTVSMGAAIPLRPTSMQRTASSGGPGSQMHTGRTRSKRGDKRTEANKAPSGPSHQHGGHVTYGPGGIPLEPVAPLQMSENRWDRKTLSAVIDPDSPEVVDRKIITWANKSEKEKDGRTLIQVIRLVFEKATDEATWSEMYARLCRKMMEQISPKVQDDGIKNSEGKPIAGGHLFRKYLLNRCQEDFERGWVNKEATAAAAATKAIEDKAAKAASESKGEEEVALYSDEYYAAQKAKRQGLGLIKFIGELFKLQMLTERIMHECVKKLLGNVENPEEEEIESLCKLLTTVGAMLDTAKARAHMNVYFDRMKELTKSQNVNSRMQYMLQDIIELRERKWQQRNAVAAPTTIAKIHEAAAKEKAAAEKESFTRLAMSRPGSHRGGNRNESQAGPDGWTVTGNTPRPPPKAGDLSKFGQISSSSKGTPMTFGPSSVFAGKKDSKRESLSRTNSSANMFQMLQNVEAAEAISKSSRPPSRKTSIDLGPGGVPEPAPQRKRLILQPRTRPVEAGAPTQESDTDSDEEIMDDSEQEMSDEEAKKKISEDTKEFFGVRNLDEAEVYFAKLPSSHHHSLVDKLVSLAIESKETDAKLVGEFFERASSKKLCSPLAFEEGFNGIAEFLDDIAIDAPKATDLFAIMVKGAGLSEEQRTAIASKSAENGDKLLTLSS</sequence>
<dbReference type="PROSITE" id="PS51366">
    <property type="entry name" value="MI"/>
    <property type="match status" value="1"/>
</dbReference>
<feature type="compositionally biased region" description="Low complexity" evidence="8">
    <location>
        <begin position="1283"/>
        <end position="1293"/>
    </location>
</feature>
<dbReference type="Pfam" id="PF12152">
    <property type="entry name" value="eIF_4G1"/>
    <property type="match status" value="1"/>
</dbReference>
<feature type="compositionally biased region" description="Polar residues" evidence="8">
    <location>
        <begin position="220"/>
        <end position="242"/>
    </location>
</feature>
<dbReference type="PANTHER" id="PTHR23253">
    <property type="entry name" value="EUKARYOTIC TRANSLATION INITIATION FACTOR 4 GAMMA"/>
    <property type="match status" value="1"/>
</dbReference>
<dbReference type="EMBL" id="JADNRY010000190">
    <property type="protein sequence ID" value="KAF9061811.1"/>
    <property type="molecule type" value="Genomic_DNA"/>
</dbReference>
<keyword evidence="7" id="KW-0648">Protein biosynthesis</keyword>
<evidence type="ECO:0000313" key="11">
    <source>
        <dbReference type="Proteomes" id="UP000772434"/>
    </source>
</evidence>
<feature type="compositionally biased region" description="Basic and acidic residues" evidence="8">
    <location>
        <begin position="517"/>
        <end position="620"/>
    </location>
</feature>
<dbReference type="InterPro" id="IPR003890">
    <property type="entry name" value="MIF4G-like_typ-3"/>
</dbReference>
<dbReference type="InterPro" id="IPR022745">
    <property type="entry name" value="eIF4G1_eIF4E-bd"/>
</dbReference>
<accession>A0A9P5PEE9</accession>
<feature type="region of interest" description="Disordered" evidence="8">
    <location>
        <begin position="1280"/>
        <end position="1356"/>
    </location>
</feature>
<evidence type="ECO:0000256" key="6">
    <source>
        <dbReference type="ARBA" id="ARBA00022884"/>
    </source>
</evidence>
<feature type="compositionally biased region" description="Low complexity" evidence="8">
    <location>
        <begin position="87"/>
        <end position="109"/>
    </location>
</feature>
<feature type="compositionally biased region" description="Polar residues" evidence="8">
    <location>
        <begin position="70"/>
        <end position="84"/>
    </location>
</feature>
<dbReference type="PANTHER" id="PTHR23253:SF9">
    <property type="entry name" value="EUKARYOTIC TRANSLATION INITIATION FACTOR 4 GAMMA 2"/>
    <property type="match status" value="1"/>
</dbReference>
<feature type="compositionally biased region" description="Low complexity" evidence="8">
    <location>
        <begin position="267"/>
        <end position="281"/>
    </location>
</feature>
<dbReference type="OrthoDB" id="514777at2759"/>
<keyword evidence="11" id="KW-1185">Reference proteome</keyword>
<dbReference type="InterPro" id="IPR016024">
    <property type="entry name" value="ARM-type_fold"/>
</dbReference>
<feature type="compositionally biased region" description="Basic and acidic residues" evidence="8">
    <location>
        <begin position="1252"/>
        <end position="1261"/>
    </location>
</feature>
<evidence type="ECO:0000259" key="9">
    <source>
        <dbReference type="PROSITE" id="PS51366"/>
    </source>
</evidence>
<feature type="compositionally biased region" description="Low complexity" evidence="8">
    <location>
        <begin position="454"/>
        <end position="467"/>
    </location>
</feature>
<gene>
    <name evidence="10" type="ORF">BDP27DRAFT_1452075</name>
</gene>
<dbReference type="GO" id="GO:0016281">
    <property type="term" value="C:eukaryotic translation initiation factor 4F complex"/>
    <property type="evidence" value="ECO:0007669"/>
    <property type="project" value="TreeGrafter"/>
</dbReference>
<feature type="compositionally biased region" description="Basic residues" evidence="8">
    <location>
        <begin position="503"/>
        <end position="516"/>
    </location>
</feature>
<feature type="compositionally biased region" description="Low complexity" evidence="8">
    <location>
        <begin position="371"/>
        <end position="399"/>
    </location>
</feature>
<dbReference type="SUPFAM" id="SSF48371">
    <property type="entry name" value="ARM repeat"/>
    <property type="match status" value="2"/>
</dbReference>
<comment type="caution">
    <text evidence="10">The sequence shown here is derived from an EMBL/GenBank/DDBJ whole genome shotgun (WGS) entry which is preliminary data.</text>
</comment>
<reference evidence="10" key="1">
    <citation type="submission" date="2020-11" db="EMBL/GenBank/DDBJ databases">
        <authorList>
            <consortium name="DOE Joint Genome Institute"/>
            <person name="Ahrendt S."/>
            <person name="Riley R."/>
            <person name="Andreopoulos W."/>
            <person name="Labutti K."/>
            <person name="Pangilinan J."/>
            <person name="Ruiz-Duenas F.J."/>
            <person name="Barrasa J.M."/>
            <person name="Sanchez-Garcia M."/>
            <person name="Camarero S."/>
            <person name="Miyauchi S."/>
            <person name="Serrano A."/>
            <person name="Linde D."/>
            <person name="Babiker R."/>
            <person name="Drula E."/>
            <person name="Ayuso-Fernandez I."/>
            <person name="Pacheco R."/>
            <person name="Padilla G."/>
            <person name="Ferreira P."/>
            <person name="Barriuso J."/>
            <person name="Kellner H."/>
            <person name="Castanera R."/>
            <person name="Alfaro M."/>
            <person name="Ramirez L."/>
            <person name="Pisabarro A.G."/>
            <person name="Kuo A."/>
            <person name="Tritt A."/>
            <person name="Lipzen A."/>
            <person name="He G."/>
            <person name="Yan M."/>
            <person name="Ng V."/>
            <person name="Cullen D."/>
            <person name="Martin F."/>
            <person name="Rosso M.-N."/>
            <person name="Henrissat B."/>
            <person name="Hibbett D."/>
            <person name="Martinez A.T."/>
            <person name="Grigoriev I.V."/>
        </authorList>
    </citation>
    <scope>NUCLEOTIDE SEQUENCE</scope>
    <source>
        <strain evidence="10">AH 40177</strain>
    </source>
</reference>
<feature type="region of interest" description="Disordered" evidence="8">
    <location>
        <begin position="819"/>
        <end position="889"/>
    </location>
</feature>
<dbReference type="SMART" id="SM00544">
    <property type="entry name" value="MA3"/>
    <property type="match status" value="1"/>
</dbReference>
<comment type="similarity">
    <text evidence="2">Belongs to the eukaryotic initiation factor 4G family.</text>
</comment>
<keyword evidence="3" id="KW-0963">Cytoplasm</keyword>
<feature type="region of interest" description="Disordered" evidence="8">
    <location>
        <begin position="1177"/>
        <end position="1265"/>
    </location>
</feature>
<feature type="compositionally biased region" description="Polar residues" evidence="8">
    <location>
        <begin position="120"/>
        <end position="138"/>
    </location>
</feature>
<evidence type="ECO:0000256" key="5">
    <source>
        <dbReference type="ARBA" id="ARBA00022553"/>
    </source>
</evidence>
<dbReference type="Proteomes" id="UP000772434">
    <property type="component" value="Unassembled WGS sequence"/>
</dbReference>
<feature type="domain" description="MI" evidence="9">
    <location>
        <begin position="1351"/>
        <end position="1472"/>
    </location>
</feature>
<dbReference type="InterPro" id="IPR003891">
    <property type="entry name" value="Initiation_fac_eIF4g_MI"/>
</dbReference>
<dbReference type="Gene3D" id="1.25.40.180">
    <property type="match status" value="2"/>
</dbReference>
<evidence type="ECO:0000256" key="1">
    <source>
        <dbReference type="ARBA" id="ARBA00004496"/>
    </source>
</evidence>
<evidence type="ECO:0000256" key="8">
    <source>
        <dbReference type="SAM" id="MobiDB-lite"/>
    </source>
</evidence>
<keyword evidence="6" id="KW-0694">RNA-binding</keyword>
<feature type="compositionally biased region" description="Low complexity" evidence="8">
    <location>
        <begin position="175"/>
        <end position="208"/>
    </location>
</feature>
<feature type="region of interest" description="Disordered" evidence="8">
    <location>
        <begin position="311"/>
        <end position="676"/>
    </location>
</feature>
<proteinExistence type="inferred from homology"/>
<evidence type="ECO:0000256" key="2">
    <source>
        <dbReference type="ARBA" id="ARBA00005775"/>
    </source>
</evidence>
<dbReference type="InterPro" id="IPR036211">
    <property type="entry name" value="eIF4G_eIF4E-bd_sf"/>
</dbReference>
<dbReference type="SUPFAM" id="SSF101489">
    <property type="entry name" value="Eukaryotic initiation factor 4f subunit eIF4g, eIF4e-binding domain"/>
    <property type="match status" value="1"/>
</dbReference>
<feature type="compositionally biased region" description="Low complexity" evidence="8">
    <location>
        <begin position="243"/>
        <end position="255"/>
    </location>
</feature>
<name>A0A9P5PEE9_9AGAR</name>
<keyword evidence="4" id="KW-0396">Initiation factor</keyword>
<feature type="compositionally biased region" description="Pro residues" evidence="8">
    <location>
        <begin position="256"/>
        <end position="266"/>
    </location>
</feature>
<dbReference type="Gene3D" id="1.20.970.30">
    <property type="entry name" value="eIF4G, eIF4E-binding domain"/>
    <property type="match status" value="1"/>
</dbReference>
<feature type="region of interest" description="Disordered" evidence="8">
    <location>
        <begin position="1"/>
        <end position="162"/>
    </location>
</feature>
<evidence type="ECO:0000256" key="4">
    <source>
        <dbReference type="ARBA" id="ARBA00022540"/>
    </source>
</evidence>
<feature type="compositionally biased region" description="Polar residues" evidence="8">
    <location>
        <begin position="1231"/>
        <end position="1240"/>
    </location>
</feature>
<evidence type="ECO:0000256" key="7">
    <source>
        <dbReference type="ARBA" id="ARBA00022917"/>
    </source>
</evidence>
<feature type="compositionally biased region" description="Low complexity" evidence="8">
    <location>
        <begin position="140"/>
        <end position="162"/>
    </location>
</feature>
<dbReference type="GO" id="GO:0010494">
    <property type="term" value="C:cytoplasmic stress granule"/>
    <property type="evidence" value="ECO:0007669"/>
    <property type="project" value="UniProtKB-ARBA"/>
</dbReference>
<dbReference type="FunFam" id="1.25.40.180:FF:000020">
    <property type="entry name" value="Eukaryotic translation initiation factor subunit"/>
    <property type="match status" value="1"/>
</dbReference>
<feature type="compositionally biased region" description="Basic and acidic residues" evidence="8">
    <location>
        <begin position="482"/>
        <end position="502"/>
    </location>
</feature>
<organism evidence="10 11">
    <name type="scientific">Rhodocollybia butyracea</name>
    <dbReference type="NCBI Taxonomy" id="206335"/>
    <lineage>
        <taxon>Eukaryota</taxon>
        <taxon>Fungi</taxon>
        <taxon>Dikarya</taxon>
        <taxon>Basidiomycota</taxon>
        <taxon>Agaricomycotina</taxon>
        <taxon>Agaricomycetes</taxon>
        <taxon>Agaricomycetidae</taxon>
        <taxon>Agaricales</taxon>
        <taxon>Marasmiineae</taxon>
        <taxon>Omphalotaceae</taxon>
        <taxon>Rhodocollybia</taxon>
    </lineage>
</organism>
<feature type="region of interest" description="Disordered" evidence="8">
    <location>
        <begin position="174"/>
        <end position="299"/>
    </location>
</feature>
<dbReference type="Pfam" id="PF02854">
    <property type="entry name" value="MIF4G"/>
    <property type="match status" value="1"/>
</dbReference>
<dbReference type="GO" id="GO:0003743">
    <property type="term" value="F:translation initiation factor activity"/>
    <property type="evidence" value="ECO:0007669"/>
    <property type="project" value="UniProtKB-KW"/>
</dbReference>
<comment type="subcellular location">
    <subcellularLocation>
        <location evidence="1">Cytoplasm</location>
    </subcellularLocation>
</comment>
<feature type="compositionally biased region" description="Low complexity" evidence="8">
    <location>
        <begin position="27"/>
        <end position="37"/>
    </location>
</feature>
<dbReference type="GO" id="GO:0003729">
    <property type="term" value="F:mRNA binding"/>
    <property type="evidence" value="ECO:0007669"/>
    <property type="project" value="TreeGrafter"/>
</dbReference>
<dbReference type="Pfam" id="PF02847">
    <property type="entry name" value="MA3"/>
    <property type="match status" value="1"/>
</dbReference>
<feature type="compositionally biased region" description="Low complexity" evidence="8">
    <location>
        <begin position="334"/>
        <end position="348"/>
    </location>
</feature>
<feature type="compositionally biased region" description="Pro residues" evidence="8">
    <location>
        <begin position="282"/>
        <end position="292"/>
    </location>
</feature>
<evidence type="ECO:0000313" key="10">
    <source>
        <dbReference type="EMBL" id="KAF9061811.1"/>
    </source>
</evidence>
<evidence type="ECO:0000256" key="3">
    <source>
        <dbReference type="ARBA" id="ARBA00022490"/>
    </source>
</evidence>
<dbReference type="SMART" id="SM00543">
    <property type="entry name" value="MIF4G"/>
    <property type="match status" value="1"/>
</dbReference>
<protein>
    <recommendedName>
        <fullName evidence="9">MI domain-containing protein</fullName>
    </recommendedName>
</protein>
<keyword evidence="5" id="KW-0597">Phosphoprotein</keyword>
<feature type="compositionally biased region" description="Pro residues" evidence="8">
    <location>
        <begin position="349"/>
        <end position="370"/>
    </location>
</feature>
<feature type="compositionally biased region" description="Acidic residues" evidence="8">
    <location>
        <begin position="1331"/>
        <end position="1349"/>
    </location>
</feature>